<dbReference type="InterPro" id="IPR036322">
    <property type="entry name" value="WD40_repeat_dom_sf"/>
</dbReference>
<dbReference type="SUPFAM" id="SSF50978">
    <property type="entry name" value="WD40 repeat-like"/>
    <property type="match status" value="1"/>
</dbReference>
<dbReference type="AlphaFoldDB" id="A0AAD3NLV1"/>
<accession>A0AAD3NLV1</accession>
<reference evidence="1" key="1">
    <citation type="submission" date="2022-08" db="EMBL/GenBank/DDBJ databases">
        <title>Genome sequencing of akame (Lates japonicus).</title>
        <authorList>
            <person name="Hashiguchi Y."/>
            <person name="Takahashi H."/>
        </authorList>
    </citation>
    <scope>NUCLEOTIDE SEQUENCE</scope>
    <source>
        <strain evidence="1">Kochi</strain>
    </source>
</reference>
<evidence type="ECO:0000313" key="1">
    <source>
        <dbReference type="EMBL" id="GLD73474.1"/>
    </source>
</evidence>
<protein>
    <submittedName>
        <fullName evidence="1">WD repeat-containing protein 25</fullName>
    </submittedName>
</protein>
<gene>
    <name evidence="1" type="ORF">AKAME5_002479900</name>
</gene>
<dbReference type="EMBL" id="BRZM01001607">
    <property type="protein sequence ID" value="GLD73474.1"/>
    <property type="molecule type" value="Genomic_DNA"/>
</dbReference>
<name>A0AAD3NLV1_LATJO</name>
<comment type="caution">
    <text evidence="1">The sequence shown here is derived from an EMBL/GenBank/DDBJ whole genome shotgun (WGS) entry which is preliminary data.</text>
</comment>
<evidence type="ECO:0000313" key="2">
    <source>
        <dbReference type="Proteomes" id="UP001279410"/>
    </source>
</evidence>
<organism evidence="1 2">
    <name type="scientific">Lates japonicus</name>
    <name type="common">Japanese lates</name>
    <dbReference type="NCBI Taxonomy" id="270547"/>
    <lineage>
        <taxon>Eukaryota</taxon>
        <taxon>Metazoa</taxon>
        <taxon>Chordata</taxon>
        <taxon>Craniata</taxon>
        <taxon>Vertebrata</taxon>
        <taxon>Euteleostomi</taxon>
        <taxon>Actinopterygii</taxon>
        <taxon>Neopterygii</taxon>
        <taxon>Teleostei</taxon>
        <taxon>Neoteleostei</taxon>
        <taxon>Acanthomorphata</taxon>
        <taxon>Carangaria</taxon>
        <taxon>Carangaria incertae sedis</taxon>
        <taxon>Centropomidae</taxon>
        <taxon>Lates</taxon>
    </lineage>
</organism>
<dbReference type="InterPro" id="IPR015943">
    <property type="entry name" value="WD40/YVTN_repeat-like_dom_sf"/>
</dbReference>
<proteinExistence type="predicted"/>
<dbReference type="Proteomes" id="UP001279410">
    <property type="component" value="Unassembled WGS sequence"/>
</dbReference>
<dbReference type="Gene3D" id="2.130.10.10">
    <property type="entry name" value="YVTN repeat-like/Quinoprotein amine dehydrogenase"/>
    <property type="match status" value="1"/>
</dbReference>
<sequence length="66" mass="7338">MQCSAVFRMGTILASGSATGSAHFYDYHTARMLHTLHAHSQLLSVCSEDPYPAAGYSDQYEIKIWN</sequence>
<keyword evidence="2" id="KW-1185">Reference proteome</keyword>